<feature type="region of interest" description="Disordered" evidence="1">
    <location>
        <begin position="156"/>
        <end position="182"/>
    </location>
</feature>
<gene>
    <name evidence="2" type="ORF">EGW08_015351</name>
</gene>
<proteinExistence type="predicted"/>
<feature type="compositionally biased region" description="Basic and acidic residues" evidence="1">
    <location>
        <begin position="217"/>
        <end position="231"/>
    </location>
</feature>
<feature type="compositionally biased region" description="Polar residues" evidence="1">
    <location>
        <begin position="495"/>
        <end position="513"/>
    </location>
</feature>
<feature type="region of interest" description="Disordered" evidence="1">
    <location>
        <begin position="426"/>
        <end position="474"/>
    </location>
</feature>
<protein>
    <submittedName>
        <fullName evidence="2">Uncharacterized protein</fullName>
    </submittedName>
</protein>
<evidence type="ECO:0000313" key="2">
    <source>
        <dbReference type="EMBL" id="RUS76882.1"/>
    </source>
</evidence>
<feature type="compositionally biased region" description="Acidic residues" evidence="1">
    <location>
        <begin position="249"/>
        <end position="259"/>
    </location>
</feature>
<accession>A0A433T603</accession>
<feature type="compositionally biased region" description="Gly residues" evidence="1">
    <location>
        <begin position="434"/>
        <end position="444"/>
    </location>
</feature>
<evidence type="ECO:0000313" key="3">
    <source>
        <dbReference type="Proteomes" id="UP000271974"/>
    </source>
</evidence>
<keyword evidence="3" id="KW-1185">Reference proteome</keyword>
<reference evidence="2 3" key="1">
    <citation type="submission" date="2019-01" db="EMBL/GenBank/DDBJ databases">
        <title>A draft genome assembly of the solar-powered sea slug Elysia chlorotica.</title>
        <authorList>
            <person name="Cai H."/>
            <person name="Li Q."/>
            <person name="Fang X."/>
            <person name="Li J."/>
            <person name="Curtis N.E."/>
            <person name="Altenburger A."/>
            <person name="Shibata T."/>
            <person name="Feng M."/>
            <person name="Maeda T."/>
            <person name="Schwartz J.A."/>
            <person name="Shigenobu S."/>
            <person name="Lundholm N."/>
            <person name="Nishiyama T."/>
            <person name="Yang H."/>
            <person name="Hasebe M."/>
            <person name="Li S."/>
            <person name="Pierce S.K."/>
            <person name="Wang J."/>
        </authorList>
    </citation>
    <scope>NUCLEOTIDE SEQUENCE [LARGE SCALE GENOMIC DNA]</scope>
    <source>
        <strain evidence="2">EC2010</strain>
        <tissue evidence="2">Whole organism of an adult</tissue>
    </source>
</reference>
<feature type="region of interest" description="Disordered" evidence="1">
    <location>
        <begin position="488"/>
        <end position="548"/>
    </location>
</feature>
<organism evidence="2 3">
    <name type="scientific">Elysia chlorotica</name>
    <name type="common">Eastern emerald elysia</name>
    <name type="synonym">Sea slug</name>
    <dbReference type="NCBI Taxonomy" id="188477"/>
    <lineage>
        <taxon>Eukaryota</taxon>
        <taxon>Metazoa</taxon>
        <taxon>Spiralia</taxon>
        <taxon>Lophotrochozoa</taxon>
        <taxon>Mollusca</taxon>
        <taxon>Gastropoda</taxon>
        <taxon>Heterobranchia</taxon>
        <taxon>Euthyneura</taxon>
        <taxon>Panpulmonata</taxon>
        <taxon>Sacoglossa</taxon>
        <taxon>Placobranchoidea</taxon>
        <taxon>Plakobranchidae</taxon>
        <taxon>Elysia</taxon>
    </lineage>
</organism>
<evidence type="ECO:0000256" key="1">
    <source>
        <dbReference type="SAM" id="MobiDB-lite"/>
    </source>
</evidence>
<dbReference type="OrthoDB" id="10661639at2759"/>
<dbReference type="AlphaFoldDB" id="A0A433T603"/>
<dbReference type="SUPFAM" id="SSF47391">
    <property type="entry name" value="Dimerization-anchoring domain of cAMP-dependent PK regulatory subunit"/>
    <property type="match status" value="1"/>
</dbReference>
<dbReference type="EMBL" id="RQTK01000626">
    <property type="protein sequence ID" value="RUS76882.1"/>
    <property type="molecule type" value="Genomic_DNA"/>
</dbReference>
<sequence>MEESMKGRTRFSKVSDESRKNSLLTDIIRPPAEGMANKSIQALASPPIKIKTKNEERTEFLESVVAFMRKPVIENNEKLLGSAKKLLFKTVANNAKEASIVARANTDRDLLVHLLNRLEETAIDISPDLRRRIQATLLKILDRVSVNSDGNSLSTIARESKRRRSSGTQDSYSAIAETGEETRVSSCCDENNAHHSKASVWLDGEPDTCSGDANNARARDSHSEPTPHGQEEDFTQQITEQVSDIGVDETIPESSDSDESPPKILTGKSNVIRDAIERNILQMQEYGMEDNELCLIWDEEDSDEETNNLRIGHLAQEIEGVLNYESTASESASDQSSDPENISEELYFVEEEVEKIEQEVSAQESCPLSHSDTFIDSEAIACLEYDAEEKKVIIVYFDEDGNELRKRVSVFTDNMMGLKSFQGFHSHSHSSGVSGSGGSGGSGVGASFSPKRTKSSRSNDSSSPGGVQSARSEYDRWQKRENNFFFESDGASPYRVQSSHSQLDSPEPSLNSEVQRKMIGQLKKWSKAATQKRGTGTGTGTGTGSQLSVAATKSMSGIKRADFFPQLKKSEQLVCASPSKSAKTSSVSLEEVSSEEKIPSAIQSGVDITTFAKHETCEASDAFTPADRDGVNEYLASHGIHDLFQFMMTNLILTQPEKPIDYLIGMTSTINRNLKMRKSVASSLLTSGALHVP</sequence>
<dbReference type="Proteomes" id="UP000271974">
    <property type="component" value="Unassembled WGS sequence"/>
</dbReference>
<comment type="caution">
    <text evidence="2">The sequence shown here is derived from an EMBL/GenBank/DDBJ whole genome shotgun (WGS) entry which is preliminary data.</text>
</comment>
<dbReference type="CDD" id="cd22961">
    <property type="entry name" value="DD_TEX55-like"/>
    <property type="match status" value="1"/>
</dbReference>
<feature type="region of interest" description="Disordered" evidence="1">
    <location>
        <begin position="198"/>
        <end position="233"/>
    </location>
</feature>
<feature type="region of interest" description="Disordered" evidence="1">
    <location>
        <begin position="249"/>
        <end position="268"/>
    </location>
</feature>
<name>A0A433T603_ELYCH</name>